<dbReference type="InterPro" id="IPR002328">
    <property type="entry name" value="ADH_Zn_CS"/>
</dbReference>
<comment type="similarity">
    <text evidence="2 7">Belongs to the zinc-containing alcohol dehydrogenase family.</text>
</comment>
<evidence type="ECO:0000256" key="2">
    <source>
        <dbReference type="ARBA" id="ARBA00008072"/>
    </source>
</evidence>
<name>A0A0L8MAE5_STRVG</name>
<comment type="cofactor">
    <cofactor evidence="1 7">
        <name>Zn(2+)</name>
        <dbReference type="ChEBI" id="CHEBI:29105"/>
    </cofactor>
</comment>
<comment type="caution">
    <text evidence="9">The sequence shown here is derived from an EMBL/GenBank/DDBJ whole genome shotgun (WGS) entry which is preliminary data.</text>
</comment>
<evidence type="ECO:0000256" key="5">
    <source>
        <dbReference type="ARBA" id="ARBA00023002"/>
    </source>
</evidence>
<dbReference type="PANTHER" id="PTHR43880">
    <property type="entry name" value="ALCOHOL DEHYDROGENASE"/>
    <property type="match status" value="1"/>
</dbReference>
<feature type="domain" description="Enoyl reductase (ER)" evidence="8">
    <location>
        <begin position="10"/>
        <end position="352"/>
    </location>
</feature>
<keyword evidence="4 7" id="KW-0862">Zinc</keyword>
<evidence type="ECO:0000256" key="7">
    <source>
        <dbReference type="RuleBase" id="RU361277"/>
    </source>
</evidence>
<dbReference type="InterPro" id="IPR013154">
    <property type="entry name" value="ADH-like_N"/>
</dbReference>
<dbReference type="RefSeq" id="WP_053173780.1">
    <property type="nucleotide sequence ID" value="NZ_LGUV01000339.1"/>
</dbReference>
<evidence type="ECO:0000256" key="4">
    <source>
        <dbReference type="ARBA" id="ARBA00022833"/>
    </source>
</evidence>
<dbReference type="InterPro" id="IPR020843">
    <property type="entry name" value="ER"/>
</dbReference>
<dbReference type="InterPro" id="IPR013149">
    <property type="entry name" value="ADH-like_C"/>
</dbReference>
<organism evidence="9 10">
    <name type="scientific">Streptomyces virginiae</name>
    <name type="common">Streptomyces cinnamonensis</name>
    <dbReference type="NCBI Taxonomy" id="1961"/>
    <lineage>
        <taxon>Bacteria</taxon>
        <taxon>Bacillati</taxon>
        <taxon>Actinomycetota</taxon>
        <taxon>Actinomycetes</taxon>
        <taxon>Kitasatosporales</taxon>
        <taxon>Streptomycetaceae</taxon>
        <taxon>Streptomyces</taxon>
    </lineage>
</organism>
<dbReference type="PROSITE" id="PS00059">
    <property type="entry name" value="ADH_ZINC"/>
    <property type="match status" value="1"/>
</dbReference>
<reference evidence="10" key="1">
    <citation type="submission" date="2015-07" db="EMBL/GenBank/DDBJ databases">
        <authorList>
            <consortium name="Consortium for Microbial Forensics and Genomics (microFORGE)"/>
            <person name="Knight B.M."/>
            <person name="Roberts D.P."/>
            <person name="Lin D."/>
            <person name="Hari K."/>
            <person name="Fletcher J."/>
            <person name="Melcher U."/>
            <person name="Blagden T."/>
            <person name="Winegar R.A."/>
        </authorList>
    </citation>
    <scope>NUCLEOTIDE SEQUENCE [LARGE SCALE GENOMIC DNA]</scope>
    <source>
        <strain evidence="10">NRRL B-1447</strain>
    </source>
</reference>
<dbReference type="OrthoDB" id="334894at2"/>
<evidence type="ECO:0000256" key="3">
    <source>
        <dbReference type="ARBA" id="ARBA00022723"/>
    </source>
</evidence>
<gene>
    <name evidence="9" type="ORF">ADK75_24055</name>
</gene>
<dbReference type="GO" id="GO:0005829">
    <property type="term" value="C:cytosol"/>
    <property type="evidence" value="ECO:0007669"/>
    <property type="project" value="TreeGrafter"/>
</dbReference>
<dbReference type="Gene3D" id="3.90.180.10">
    <property type="entry name" value="Medium-chain alcohol dehydrogenases, catalytic domain"/>
    <property type="match status" value="1"/>
</dbReference>
<dbReference type="GO" id="GO:0051903">
    <property type="term" value="F:S-(hydroxymethyl)glutathione dehydrogenase [NAD(P)+] activity"/>
    <property type="evidence" value="ECO:0007669"/>
    <property type="project" value="TreeGrafter"/>
</dbReference>
<dbReference type="Pfam" id="PF08240">
    <property type="entry name" value="ADH_N"/>
    <property type="match status" value="1"/>
</dbReference>
<dbReference type="InterPro" id="IPR036291">
    <property type="entry name" value="NAD(P)-bd_dom_sf"/>
</dbReference>
<sequence>MRAALQSEIGQDKLEVVDDMEAVGLGPGKVKIRVRATGLCHSDLSAMSGVLPQPAPFVPGHEGSGVIADVGDGVTSLKQGDRVLVCWLPPCGHCPSCKRGQGHLCLASLVNAGTPNFRRAGGDIFGFAATGTFAEELVVDAACAVPIPDDVPFDIAALIGCGVTTGLGAAINTAQVEAGSSVAVIGCGGVGISVIQGAKVQGAAQIIAVDPVESRREAALRFGATEAVGPEAFDDAKNRITGGEGFDYVFEVVGKSATAQTAYKMTRRGGSVVIVGAGALDDNFQIDMFSLFFDEKKILPSMYGGGDVLRSYERTIALWRAGRVDLASLITHRVQLAEINDALDQMRTGVALRTCIEL</sequence>
<evidence type="ECO:0000313" key="9">
    <source>
        <dbReference type="EMBL" id="KOG47358.1"/>
    </source>
</evidence>
<dbReference type="Proteomes" id="UP000037084">
    <property type="component" value="Unassembled WGS sequence"/>
</dbReference>
<evidence type="ECO:0000256" key="1">
    <source>
        <dbReference type="ARBA" id="ARBA00001947"/>
    </source>
</evidence>
<dbReference type="EMBL" id="LGUV01000339">
    <property type="protein sequence ID" value="KOG47358.1"/>
    <property type="molecule type" value="Genomic_DNA"/>
</dbReference>
<protein>
    <submittedName>
        <fullName evidence="9">Molecular chaperone GroES</fullName>
    </submittedName>
</protein>
<dbReference type="GO" id="GO:0046294">
    <property type="term" value="P:formaldehyde catabolic process"/>
    <property type="evidence" value="ECO:0007669"/>
    <property type="project" value="TreeGrafter"/>
</dbReference>
<evidence type="ECO:0000256" key="6">
    <source>
        <dbReference type="ARBA" id="ARBA00023027"/>
    </source>
</evidence>
<evidence type="ECO:0000313" key="10">
    <source>
        <dbReference type="Proteomes" id="UP000037084"/>
    </source>
</evidence>
<evidence type="ECO:0000259" key="8">
    <source>
        <dbReference type="SMART" id="SM00829"/>
    </source>
</evidence>
<proteinExistence type="inferred from homology"/>
<dbReference type="SUPFAM" id="SSF51735">
    <property type="entry name" value="NAD(P)-binding Rossmann-fold domains"/>
    <property type="match status" value="1"/>
</dbReference>
<dbReference type="AlphaFoldDB" id="A0A0L8MAE5"/>
<dbReference type="SMART" id="SM00829">
    <property type="entry name" value="PKS_ER"/>
    <property type="match status" value="1"/>
</dbReference>
<dbReference type="PANTHER" id="PTHR43880:SF12">
    <property type="entry name" value="ALCOHOL DEHYDROGENASE CLASS-3"/>
    <property type="match status" value="1"/>
</dbReference>
<dbReference type="Pfam" id="PF00107">
    <property type="entry name" value="ADH_zinc_N"/>
    <property type="match status" value="1"/>
</dbReference>
<dbReference type="Gene3D" id="3.40.50.720">
    <property type="entry name" value="NAD(P)-binding Rossmann-like Domain"/>
    <property type="match status" value="1"/>
</dbReference>
<dbReference type="PATRIC" id="fig|1961.12.peg.5394"/>
<dbReference type="InterPro" id="IPR011032">
    <property type="entry name" value="GroES-like_sf"/>
</dbReference>
<accession>A0A0L8MAE5</accession>
<dbReference type="SUPFAM" id="SSF50129">
    <property type="entry name" value="GroES-like"/>
    <property type="match status" value="1"/>
</dbReference>
<keyword evidence="6" id="KW-0520">NAD</keyword>
<dbReference type="FunFam" id="3.40.50.720:FF:000003">
    <property type="entry name" value="S-(hydroxymethyl)glutathione dehydrogenase"/>
    <property type="match status" value="1"/>
</dbReference>
<keyword evidence="5" id="KW-0560">Oxidoreductase</keyword>
<dbReference type="GO" id="GO:0008270">
    <property type="term" value="F:zinc ion binding"/>
    <property type="evidence" value="ECO:0007669"/>
    <property type="project" value="InterPro"/>
</dbReference>
<keyword evidence="3 7" id="KW-0479">Metal-binding</keyword>
<dbReference type="CDD" id="cd08279">
    <property type="entry name" value="Zn_ADH_class_III"/>
    <property type="match status" value="1"/>
</dbReference>